<dbReference type="SUPFAM" id="SSF51569">
    <property type="entry name" value="Aldolase"/>
    <property type="match status" value="1"/>
</dbReference>
<dbReference type="EMBL" id="BONX01000056">
    <property type="protein sequence ID" value="GIH00691.1"/>
    <property type="molecule type" value="Genomic_DNA"/>
</dbReference>
<dbReference type="Gene3D" id="3.20.20.70">
    <property type="entry name" value="Aldolase class I"/>
    <property type="match status" value="1"/>
</dbReference>
<protein>
    <submittedName>
        <fullName evidence="5">Dihydrodipicolinate synthase family protein</fullName>
    </submittedName>
</protein>
<keyword evidence="2 4" id="KW-0456">Lyase</keyword>
<dbReference type="PIRSF" id="PIRSF001365">
    <property type="entry name" value="DHDPS"/>
    <property type="match status" value="1"/>
</dbReference>
<dbReference type="InterPro" id="IPR013785">
    <property type="entry name" value="Aldolase_TIM"/>
</dbReference>
<dbReference type="PROSITE" id="PS00666">
    <property type="entry name" value="DHDPS_2"/>
    <property type="match status" value="1"/>
</dbReference>
<dbReference type="CDD" id="cd00408">
    <property type="entry name" value="DHDPS-like"/>
    <property type="match status" value="1"/>
</dbReference>
<evidence type="ECO:0000313" key="5">
    <source>
        <dbReference type="EMBL" id="GIH00691.1"/>
    </source>
</evidence>
<comment type="caution">
    <text evidence="5">The sequence shown here is derived from an EMBL/GenBank/DDBJ whole genome shotgun (WGS) entry which is preliminary data.</text>
</comment>
<dbReference type="PRINTS" id="PR00146">
    <property type="entry name" value="DHPICSNTHASE"/>
</dbReference>
<dbReference type="SMART" id="SM01130">
    <property type="entry name" value="DHDPS"/>
    <property type="match status" value="1"/>
</dbReference>
<reference evidence="5 6" key="1">
    <citation type="submission" date="2021-01" db="EMBL/GenBank/DDBJ databases">
        <title>Whole genome shotgun sequence of Plantactinospora mayteni NBRC 109088.</title>
        <authorList>
            <person name="Komaki H."/>
            <person name="Tamura T."/>
        </authorList>
    </citation>
    <scope>NUCLEOTIDE SEQUENCE [LARGE SCALE GENOMIC DNA]</scope>
    <source>
        <strain evidence="5 6">NBRC 109088</strain>
    </source>
</reference>
<accession>A0ABQ4F197</accession>
<evidence type="ECO:0000313" key="6">
    <source>
        <dbReference type="Proteomes" id="UP000621500"/>
    </source>
</evidence>
<proteinExistence type="inferred from homology"/>
<dbReference type="PANTHER" id="PTHR12128:SF66">
    <property type="entry name" value="4-HYDROXY-2-OXOGLUTARATE ALDOLASE, MITOCHONDRIAL"/>
    <property type="match status" value="1"/>
</dbReference>
<dbReference type="Proteomes" id="UP000621500">
    <property type="component" value="Unassembled WGS sequence"/>
</dbReference>
<keyword evidence="6" id="KW-1185">Reference proteome</keyword>
<evidence type="ECO:0000256" key="2">
    <source>
        <dbReference type="ARBA" id="ARBA00023239"/>
    </source>
</evidence>
<keyword evidence="3" id="KW-0704">Schiff base</keyword>
<dbReference type="RefSeq" id="WP_203861984.1">
    <property type="nucleotide sequence ID" value="NZ_BAAAZQ010000029.1"/>
</dbReference>
<comment type="similarity">
    <text evidence="1 4">Belongs to the DapA family.</text>
</comment>
<dbReference type="InterPro" id="IPR002220">
    <property type="entry name" value="DapA-like"/>
</dbReference>
<dbReference type="Pfam" id="PF00701">
    <property type="entry name" value="DHDPS"/>
    <property type="match status" value="1"/>
</dbReference>
<name>A0ABQ4F197_9ACTN</name>
<dbReference type="PANTHER" id="PTHR12128">
    <property type="entry name" value="DIHYDRODIPICOLINATE SYNTHASE"/>
    <property type="match status" value="1"/>
</dbReference>
<evidence type="ECO:0000256" key="3">
    <source>
        <dbReference type="ARBA" id="ARBA00023270"/>
    </source>
</evidence>
<dbReference type="InterPro" id="IPR020625">
    <property type="entry name" value="Schiff_base-form_aldolases_AS"/>
</dbReference>
<sequence length="314" mass="31982">MPPHLLDGVTVPLVTPLDPDRQPDPSAACPLLDALAGAGVTTVMLLGSNGEGPSVPAAAVSRYVVPVARDWRERVGPAARVLVAASGAGTAETLDRARAALPAEPDAFVVTAPYYFRHTAAELRAHFAAVAALGVPTVAYNIPRYTGNPLDPELVAVLADELGVIGIKDSSGDAGHLARLCALAAERPGFAVSQGAETALVDGLRQGAAGITPGLGNLAPALCVGLVDRWRAGDEAGARDRQARLDAVGRIHTVRPGVVAMKTALSLIGLCPPTVGAPFLPYDPAEVRALRAVLEPLAGDLAALLTGFPGTAPA</sequence>
<gene>
    <name evidence="5" type="ORF">Pma05_72630</name>
</gene>
<evidence type="ECO:0000256" key="1">
    <source>
        <dbReference type="ARBA" id="ARBA00007592"/>
    </source>
</evidence>
<evidence type="ECO:0000256" key="4">
    <source>
        <dbReference type="PIRNR" id="PIRNR001365"/>
    </source>
</evidence>
<organism evidence="5 6">
    <name type="scientific">Plantactinospora mayteni</name>
    <dbReference type="NCBI Taxonomy" id="566021"/>
    <lineage>
        <taxon>Bacteria</taxon>
        <taxon>Bacillati</taxon>
        <taxon>Actinomycetota</taxon>
        <taxon>Actinomycetes</taxon>
        <taxon>Micromonosporales</taxon>
        <taxon>Micromonosporaceae</taxon>
        <taxon>Plantactinospora</taxon>
    </lineage>
</organism>